<sequence length="250" mass="26862">MASPSSPHSSCLAATAKATPTRSSCLVATAQPTSLAAAVARRSFSSASTERKLTPPPCSPHRRHRRLAPLSQRRRIPPASMPTLASPCLPAIVTAFLPPRRRIWTWEELTGLPAPPPAARVAPALPPLLLSAASSPSAVPTLFSTASPRAAIADRTRGTGRPANSHRPEPAHRHPGAAVASRACRRLCETATWDKTRVKTVEGPIVTSFNPRDSFTYRSLIGILQSPPSAYLYTKVHTHPHFSPEPYHKV</sequence>
<feature type="region of interest" description="Disordered" evidence="1">
    <location>
        <begin position="1"/>
        <end position="23"/>
    </location>
</feature>
<dbReference type="Proteomes" id="UP000000763">
    <property type="component" value="Chromosome 6"/>
</dbReference>
<evidence type="ECO:0000256" key="1">
    <source>
        <dbReference type="SAM" id="MobiDB-lite"/>
    </source>
</evidence>
<accession>Q5YLZ5</accession>
<dbReference type="EMBL" id="AP007231">
    <property type="protein sequence ID" value="BAD62519.1"/>
    <property type="molecule type" value="Genomic_DNA"/>
</dbReference>
<evidence type="ECO:0000313" key="2">
    <source>
        <dbReference type="EMBL" id="BAD62519.1"/>
    </source>
</evidence>
<gene>
    <name evidence="2" type="primary">P0535F09.21</name>
</gene>
<organism evidence="2 3">
    <name type="scientific">Oryza sativa subsp. japonica</name>
    <name type="common">Rice</name>
    <dbReference type="NCBI Taxonomy" id="39947"/>
    <lineage>
        <taxon>Eukaryota</taxon>
        <taxon>Viridiplantae</taxon>
        <taxon>Streptophyta</taxon>
        <taxon>Embryophyta</taxon>
        <taxon>Tracheophyta</taxon>
        <taxon>Spermatophyta</taxon>
        <taxon>Magnoliopsida</taxon>
        <taxon>Liliopsida</taxon>
        <taxon>Poales</taxon>
        <taxon>Poaceae</taxon>
        <taxon>BOP clade</taxon>
        <taxon>Oryzoideae</taxon>
        <taxon>Oryzeae</taxon>
        <taxon>Oryzinae</taxon>
        <taxon>Oryza</taxon>
        <taxon>Oryza sativa</taxon>
    </lineage>
</organism>
<evidence type="ECO:0000313" key="3">
    <source>
        <dbReference type="Proteomes" id="UP000000763"/>
    </source>
</evidence>
<dbReference type="AlphaFoldDB" id="Q5YLZ5"/>
<feature type="region of interest" description="Disordered" evidence="1">
    <location>
        <begin position="44"/>
        <end position="67"/>
    </location>
</feature>
<proteinExistence type="predicted"/>
<reference evidence="3" key="2">
    <citation type="journal article" date="2008" name="Nucleic Acids Res.">
        <title>The rice annotation project database (RAP-DB): 2008 update.</title>
        <authorList>
            <consortium name="The rice annotation project (RAP)"/>
        </authorList>
    </citation>
    <scope>GENOME REANNOTATION</scope>
    <source>
        <strain evidence="3">cv. Nipponbare</strain>
    </source>
</reference>
<reference evidence="3" key="1">
    <citation type="journal article" date="2005" name="Nature">
        <title>The map-based sequence of the rice genome.</title>
        <authorList>
            <consortium name="International rice genome sequencing project (IRGSP)"/>
            <person name="Matsumoto T."/>
            <person name="Wu J."/>
            <person name="Kanamori H."/>
            <person name="Katayose Y."/>
            <person name="Fujisawa M."/>
            <person name="Namiki N."/>
            <person name="Mizuno H."/>
            <person name="Yamamoto K."/>
            <person name="Antonio B.A."/>
            <person name="Baba T."/>
            <person name="Sakata K."/>
            <person name="Nagamura Y."/>
            <person name="Aoki H."/>
            <person name="Arikawa K."/>
            <person name="Arita K."/>
            <person name="Bito T."/>
            <person name="Chiden Y."/>
            <person name="Fujitsuka N."/>
            <person name="Fukunaka R."/>
            <person name="Hamada M."/>
            <person name="Harada C."/>
            <person name="Hayashi A."/>
            <person name="Hijishita S."/>
            <person name="Honda M."/>
            <person name="Hosokawa S."/>
            <person name="Ichikawa Y."/>
            <person name="Idonuma A."/>
            <person name="Iijima M."/>
            <person name="Ikeda M."/>
            <person name="Ikeno M."/>
            <person name="Ito K."/>
            <person name="Ito S."/>
            <person name="Ito T."/>
            <person name="Ito Y."/>
            <person name="Ito Y."/>
            <person name="Iwabuchi A."/>
            <person name="Kamiya K."/>
            <person name="Karasawa W."/>
            <person name="Kurita K."/>
            <person name="Katagiri S."/>
            <person name="Kikuta A."/>
            <person name="Kobayashi H."/>
            <person name="Kobayashi N."/>
            <person name="Machita K."/>
            <person name="Maehara T."/>
            <person name="Masukawa M."/>
            <person name="Mizubayashi T."/>
            <person name="Mukai Y."/>
            <person name="Nagasaki H."/>
            <person name="Nagata Y."/>
            <person name="Naito S."/>
            <person name="Nakashima M."/>
            <person name="Nakama Y."/>
            <person name="Nakamichi Y."/>
            <person name="Nakamura M."/>
            <person name="Meguro A."/>
            <person name="Negishi M."/>
            <person name="Ohta I."/>
            <person name="Ohta T."/>
            <person name="Okamoto M."/>
            <person name="Ono N."/>
            <person name="Saji S."/>
            <person name="Sakaguchi M."/>
            <person name="Sakai K."/>
            <person name="Shibata M."/>
            <person name="Shimokawa T."/>
            <person name="Song J."/>
            <person name="Takazaki Y."/>
            <person name="Terasawa K."/>
            <person name="Tsugane M."/>
            <person name="Tsuji K."/>
            <person name="Ueda S."/>
            <person name="Waki K."/>
            <person name="Yamagata H."/>
            <person name="Yamamoto M."/>
            <person name="Yamamoto S."/>
            <person name="Yamane H."/>
            <person name="Yoshiki S."/>
            <person name="Yoshihara R."/>
            <person name="Yukawa K."/>
            <person name="Zhong H."/>
            <person name="Yano M."/>
            <person name="Yuan Q."/>
            <person name="Ouyang S."/>
            <person name="Liu J."/>
            <person name="Jones K.M."/>
            <person name="Gansberger K."/>
            <person name="Moffat K."/>
            <person name="Hill J."/>
            <person name="Bera J."/>
            <person name="Fadrosh D."/>
            <person name="Jin S."/>
            <person name="Johri S."/>
            <person name="Kim M."/>
            <person name="Overton L."/>
            <person name="Reardon M."/>
            <person name="Tsitrin T."/>
            <person name="Vuong H."/>
            <person name="Weaver B."/>
            <person name="Ciecko A."/>
            <person name="Tallon L."/>
            <person name="Jackson J."/>
            <person name="Pai G."/>
            <person name="Aken S.V."/>
            <person name="Utterback T."/>
            <person name="Reidmuller S."/>
            <person name="Feldblyum T."/>
            <person name="Hsiao J."/>
            <person name="Zismann V."/>
            <person name="Iobst S."/>
            <person name="de Vazeille A.R."/>
            <person name="Buell C.R."/>
            <person name="Ying K."/>
            <person name="Li Y."/>
            <person name="Lu T."/>
            <person name="Huang Y."/>
            <person name="Zhao Q."/>
            <person name="Feng Q."/>
            <person name="Zhang L."/>
            <person name="Zhu J."/>
            <person name="Weng Q."/>
            <person name="Mu J."/>
            <person name="Lu Y."/>
            <person name="Fan D."/>
            <person name="Liu Y."/>
            <person name="Guan J."/>
            <person name="Zhang Y."/>
            <person name="Yu S."/>
            <person name="Liu X."/>
            <person name="Zhang Y."/>
            <person name="Hong G."/>
            <person name="Han B."/>
            <person name="Choisne N."/>
            <person name="Demange N."/>
            <person name="Orjeda G."/>
            <person name="Samain S."/>
            <person name="Cattolico L."/>
            <person name="Pelletier E."/>
            <person name="Couloux A."/>
            <person name="Segurens B."/>
            <person name="Wincker P."/>
            <person name="D'Hont A."/>
            <person name="Scarpelli C."/>
            <person name="Weissenbach J."/>
            <person name="Salanoubat M."/>
            <person name="Quetier F."/>
            <person name="Yu Y."/>
            <person name="Kim H.R."/>
            <person name="Rambo T."/>
            <person name="Currie J."/>
            <person name="Collura K."/>
            <person name="Luo M."/>
            <person name="Yang T."/>
            <person name="Ammiraju J.S.S."/>
            <person name="Engler F."/>
            <person name="Soderlund C."/>
            <person name="Wing R.A."/>
            <person name="Palmer L.E."/>
            <person name="de la Bastide M."/>
            <person name="Spiegel L."/>
            <person name="Nascimento L."/>
            <person name="Zutavern T."/>
            <person name="O'Shaughnessy A."/>
            <person name="Dike S."/>
            <person name="Dedhia N."/>
            <person name="Preston R."/>
            <person name="Balija V."/>
            <person name="McCombie W.R."/>
            <person name="Chow T."/>
            <person name="Chen H."/>
            <person name="Chung M."/>
            <person name="Chen C."/>
            <person name="Shaw J."/>
            <person name="Wu H."/>
            <person name="Hsiao K."/>
            <person name="Chao Y."/>
            <person name="Chu M."/>
            <person name="Cheng C."/>
            <person name="Hour A."/>
            <person name="Lee P."/>
            <person name="Lin S."/>
            <person name="Lin Y."/>
            <person name="Liou J."/>
            <person name="Liu S."/>
            <person name="Hsing Y."/>
            <person name="Raghuvanshi S."/>
            <person name="Mohanty A."/>
            <person name="Bharti A.K."/>
            <person name="Gaur A."/>
            <person name="Gupta V."/>
            <person name="Kumar D."/>
            <person name="Ravi V."/>
            <person name="Vij S."/>
            <person name="Kapur A."/>
            <person name="Khurana P."/>
            <person name="Khurana P."/>
            <person name="Khurana J.P."/>
            <person name="Tyagi A.K."/>
            <person name="Gaikwad K."/>
            <person name="Singh A."/>
            <person name="Dalal V."/>
            <person name="Srivastava S."/>
            <person name="Dixit A."/>
            <person name="Pal A.K."/>
            <person name="Ghazi I.A."/>
            <person name="Yadav M."/>
            <person name="Pandit A."/>
            <person name="Bhargava A."/>
            <person name="Sureshbabu K."/>
            <person name="Batra K."/>
            <person name="Sharma T.R."/>
            <person name="Mohapatra T."/>
            <person name="Singh N.K."/>
            <person name="Messing J."/>
            <person name="Nelson A.B."/>
            <person name="Fuks G."/>
            <person name="Kavchok S."/>
            <person name="Keizer G."/>
            <person name="Linton E."/>
            <person name="Llaca V."/>
            <person name="Song R."/>
            <person name="Tanyolac B."/>
            <person name="Young S."/>
            <person name="Ho-Il K."/>
            <person name="Hahn J.H."/>
            <person name="Sangsakoo G."/>
            <person name="Vanavichit A."/>
            <person name="de Mattos Luiz.A.T."/>
            <person name="Zimmer P.D."/>
            <person name="Malone G."/>
            <person name="Dellagostin O."/>
            <person name="de Oliveira A.C."/>
            <person name="Bevan M."/>
            <person name="Bancroft I."/>
            <person name="Minx P."/>
            <person name="Cordum H."/>
            <person name="Wilson R."/>
            <person name="Cheng Z."/>
            <person name="Jin W."/>
            <person name="Jiang J."/>
            <person name="Leong S.A."/>
            <person name="Iwama H."/>
            <person name="Gojobori T."/>
            <person name="Itoh T."/>
            <person name="Niimura Y."/>
            <person name="Fujii Y."/>
            <person name="Habara T."/>
            <person name="Sakai H."/>
            <person name="Sato Y."/>
            <person name="Wilson G."/>
            <person name="Kumar K."/>
            <person name="McCouch S."/>
            <person name="Juretic N."/>
            <person name="Hoen D."/>
            <person name="Wright S."/>
            <person name="Bruskiewich R."/>
            <person name="Bureau T."/>
            <person name="Miyao A."/>
            <person name="Hirochika H."/>
            <person name="Nishikawa T."/>
            <person name="Kadowaki K."/>
            <person name="Sugiura M."/>
            <person name="Burr B."/>
            <person name="Sasaki T."/>
        </authorList>
    </citation>
    <scope>NUCLEOTIDE SEQUENCE [LARGE SCALE GENOMIC DNA]</scope>
    <source>
        <strain evidence="3">cv. Nipponbare</strain>
    </source>
</reference>
<feature type="region of interest" description="Disordered" evidence="1">
    <location>
        <begin position="156"/>
        <end position="178"/>
    </location>
</feature>
<name>Q5YLZ5_ORYSJ</name>
<protein>
    <submittedName>
        <fullName evidence="2">Uncharacterized protein</fullName>
    </submittedName>
</protein>